<dbReference type="GeneID" id="54467951"/>
<proteinExistence type="predicted"/>
<evidence type="ECO:0000313" key="1">
    <source>
        <dbReference type="EMBL" id="KAF2801785.1"/>
    </source>
</evidence>
<gene>
    <name evidence="1 3" type="ORF">BDZ99DRAFT_552445</name>
</gene>
<dbReference type="Proteomes" id="UP000504636">
    <property type="component" value="Unplaced"/>
</dbReference>
<sequence length="173" mass="18821">MLARTKLRAYNLFCSSFVDFVEDDKCCNNPSSPAPCLRLRIGSRRPALGDCFRYAPITMWPAPANACPCAARLHDILNPPFPAGSAYGNTLVGVVDERSLVYMLRPERLYGDDDPGGLIILISFDWAIGRVRAGDEGVGNGVDSAMGDRRSEIQMLSIWVAGKAEACRDGTCC</sequence>
<protein>
    <submittedName>
        <fullName evidence="1 3">Uncharacterized protein</fullName>
    </submittedName>
</protein>
<dbReference type="EMBL" id="MU003727">
    <property type="protein sequence ID" value="KAF2801785.1"/>
    <property type="molecule type" value="Genomic_DNA"/>
</dbReference>
<evidence type="ECO:0000313" key="2">
    <source>
        <dbReference type="Proteomes" id="UP000504636"/>
    </source>
</evidence>
<keyword evidence="2" id="KW-1185">Reference proteome</keyword>
<reference evidence="3" key="2">
    <citation type="submission" date="2020-04" db="EMBL/GenBank/DDBJ databases">
        <authorList>
            <consortium name="NCBI Genome Project"/>
        </authorList>
    </citation>
    <scope>NUCLEOTIDE SEQUENCE</scope>
    <source>
        <strain evidence="3">CBS 304.34</strain>
    </source>
</reference>
<organism evidence="1">
    <name type="scientific">Mytilinidion resinicola</name>
    <dbReference type="NCBI Taxonomy" id="574789"/>
    <lineage>
        <taxon>Eukaryota</taxon>
        <taxon>Fungi</taxon>
        <taxon>Dikarya</taxon>
        <taxon>Ascomycota</taxon>
        <taxon>Pezizomycotina</taxon>
        <taxon>Dothideomycetes</taxon>
        <taxon>Pleosporomycetidae</taxon>
        <taxon>Mytilinidiales</taxon>
        <taxon>Mytilinidiaceae</taxon>
        <taxon>Mytilinidion</taxon>
    </lineage>
</organism>
<reference evidence="3" key="3">
    <citation type="submission" date="2025-04" db="UniProtKB">
        <authorList>
            <consortium name="RefSeq"/>
        </authorList>
    </citation>
    <scope>IDENTIFICATION</scope>
    <source>
        <strain evidence="3">CBS 304.34</strain>
    </source>
</reference>
<reference evidence="1 3" key="1">
    <citation type="journal article" date="2020" name="Stud. Mycol.">
        <title>101 Dothideomycetes genomes: a test case for predicting lifestyles and emergence of pathogens.</title>
        <authorList>
            <person name="Haridas S."/>
            <person name="Albert R."/>
            <person name="Binder M."/>
            <person name="Bloem J."/>
            <person name="Labutti K."/>
            <person name="Salamov A."/>
            <person name="Andreopoulos B."/>
            <person name="Baker S."/>
            <person name="Barry K."/>
            <person name="Bills G."/>
            <person name="Bluhm B."/>
            <person name="Cannon C."/>
            <person name="Castanera R."/>
            <person name="Culley D."/>
            <person name="Daum C."/>
            <person name="Ezra D."/>
            <person name="Gonzalez J."/>
            <person name="Henrissat B."/>
            <person name="Kuo A."/>
            <person name="Liang C."/>
            <person name="Lipzen A."/>
            <person name="Lutzoni F."/>
            <person name="Magnuson J."/>
            <person name="Mondo S."/>
            <person name="Nolan M."/>
            <person name="Ohm R."/>
            <person name="Pangilinan J."/>
            <person name="Park H.-J."/>
            <person name="Ramirez L."/>
            <person name="Alfaro M."/>
            <person name="Sun H."/>
            <person name="Tritt A."/>
            <person name="Yoshinaga Y."/>
            <person name="Zwiers L.-H."/>
            <person name="Turgeon B."/>
            <person name="Goodwin S."/>
            <person name="Spatafora J."/>
            <person name="Crous P."/>
            <person name="Grigoriev I."/>
        </authorList>
    </citation>
    <scope>NUCLEOTIDE SEQUENCE</scope>
    <source>
        <strain evidence="1 3">CBS 304.34</strain>
    </source>
</reference>
<name>A0A6A6Y0N0_9PEZI</name>
<dbReference type="OrthoDB" id="5359231at2759"/>
<accession>A0A6A6Y0N0</accession>
<dbReference type="RefSeq" id="XP_033568749.1">
    <property type="nucleotide sequence ID" value="XM_033727058.1"/>
</dbReference>
<dbReference type="AlphaFoldDB" id="A0A6A6Y0N0"/>
<evidence type="ECO:0000313" key="3">
    <source>
        <dbReference type="RefSeq" id="XP_033568749.1"/>
    </source>
</evidence>